<dbReference type="RefSeq" id="WP_151672861.1">
    <property type="nucleotide sequence ID" value="NZ_BKCG01000001.1"/>
</dbReference>
<protein>
    <submittedName>
        <fullName evidence="1">Uncharacterized protein</fullName>
    </submittedName>
</protein>
<accession>A0A5J4IYU5</accession>
<dbReference type="AlphaFoldDB" id="A0A5J4IYU5"/>
<sequence>MLKFYTTILVIVFTSQVIAQKRLEKSMDASQIDKVIVDGDGMYKIKIITSETNTITLKATIEGETFENLLVTEKRELETITFGLDYSPFFKPENDKLAAHKVIAVELILEIPKKKIVEVVSNLASFRGEGIFKKLKVVLLEGSCSVNSFTGNGLFQTLKGDITIKATSQVMGIAISQYGSVLNELPKYGNFRIEAESKHGDIRLLQTNF</sequence>
<organism evidence="1 2">
    <name type="scientific">Patiriisocius marinus</name>
    <dbReference type="NCBI Taxonomy" id="1397112"/>
    <lineage>
        <taxon>Bacteria</taxon>
        <taxon>Pseudomonadati</taxon>
        <taxon>Bacteroidota</taxon>
        <taxon>Flavobacteriia</taxon>
        <taxon>Flavobacteriales</taxon>
        <taxon>Flavobacteriaceae</taxon>
        <taxon>Patiriisocius</taxon>
    </lineage>
</organism>
<evidence type="ECO:0000313" key="2">
    <source>
        <dbReference type="Proteomes" id="UP000326509"/>
    </source>
</evidence>
<dbReference type="EMBL" id="BKCG01000001">
    <property type="protein sequence ID" value="GER58808.1"/>
    <property type="molecule type" value="Genomic_DNA"/>
</dbReference>
<gene>
    <name evidence="1" type="ORF">ULMA_09160</name>
</gene>
<dbReference type="OrthoDB" id="1144071at2"/>
<evidence type="ECO:0000313" key="1">
    <source>
        <dbReference type="EMBL" id="GER58808.1"/>
    </source>
</evidence>
<proteinExistence type="predicted"/>
<dbReference type="Proteomes" id="UP000326509">
    <property type="component" value="Unassembled WGS sequence"/>
</dbReference>
<keyword evidence="2" id="KW-1185">Reference proteome</keyword>
<reference evidence="1 2" key="1">
    <citation type="submission" date="2019-08" db="EMBL/GenBank/DDBJ databases">
        <title>Draft genome sequence of Ulvibacter marinus type strain NBRC 109484.</title>
        <authorList>
            <person name="Kawano K."/>
            <person name="Ushijima N."/>
            <person name="Kihara M."/>
            <person name="Itoh H."/>
        </authorList>
    </citation>
    <scope>NUCLEOTIDE SEQUENCE [LARGE SCALE GENOMIC DNA]</scope>
    <source>
        <strain evidence="1 2">NBRC 109484</strain>
    </source>
</reference>
<comment type="caution">
    <text evidence="1">The sequence shown here is derived from an EMBL/GenBank/DDBJ whole genome shotgun (WGS) entry which is preliminary data.</text>
</comment>
<name>A0A5J4IYU5_9FLAO</name>